<name>A0A1I4NIH9_9HYPH</name>
<evidence type="ECO:0000256" key="2">
    <source>
        <dbReference type="SAM" id="Phobius"/>
    </source>
</evidence>
<keyword evidence="1" id="KW-0175">Coiled coil</keyword>
<sequence>MLIDGTSPDGNAWTVDVPSRCMSCAILDKHWIDTMALTTDKARLDRDRPYDTGVSPADDLRTVAVHKVAWGAIFAGAVIALVAQIILNMVGLGIGLSTVDPAGNGTPTAGSLSSGAGIWFVISGILASAAGGWLAGRLAGKPALNTGGLHGLVAWAVSTLVVVYLLSSAVGGVASGAFSAMTSTLGGAGNLVGGSVQTAAQAAAPSLPGMNNPFSGVEGQVRANTGNDPQALKDAAVTAVRAAVTGDAAQQADAQEKAAQALAKSKGVPVEQARTEVQQYVQQYKDTVAKAKEQAKQAADATARVASQSALFGSLALILGALAAFLAGRGGAKGLLGDRSAVTSVAGRRV</sequence>
<feature type="transmembrane region" description="Helical" evidence="2">
    <location>
        <begin position="116"/>
        <end position="135"/>
    </location>
</feature>
<feature type="transmembrane region" description="Helical" evidence="2">
    <location>
        <begin position="310"/>
        <end position="328"/>
    </location>
</feature>
<feature type="coiled-coil region" evidence="1">
    <location>
        <begin position="270"/>
        <end position="301"/>
    </location>
</feature>
<keyword evidence="2" id="KW-1133">Transmembrane helix</keyword>
<evidence type="ECO:0000256" key="1">
    <source>
        <dbReference type="SAM" id="Coils"/>
    </source>
</evidence>
<proteinExistence type="predicted"/>
<dbReference type="AlphaFoldDB" id="A0A1I4NIH9"/>
<feature type="transmembrane region" description="Helical" evidence="2">
    <location>
        <begin position="68"/>
        <end position="96"/>
    </location>
</feature>
<gene>
    <name evidence="3" type="ORF">SAMN05192568_10211</name>
</gene>
<organism evidence="3 4">
    <name type="scientific">Methylobacterium pseudosasicola</name>
    <dbReference type="NCBI Taxonomy" id="582667"/>
    <lineage>
        <taxon>Bacteria</taxon>
        <taxon>Pseudomonadati</taxon>
        <taxon>Pseudomonadota</taxon>
        <taxon>Alphaproteobacteria</taxon>
        <taxon>Hyphomicrobiales</taxon>
        <taxon>Methylobacteriaceae</taxon>
        <taxon>Methylobacterium</taxon>
    </lineage>
</organism>
<keyword evidence="2" id="KW-0812">Transmembrane</keyword>
<accession>A0A1I4NIH9</accession>
<protein>
    <recommendedName>
        <fullName evidence="5">PhnA-like protein</fullName>
    </recommendedName>
</protein>
<dbReference type="EMBL" id="FOTK01000021">
    <property type="protein sequence ID" value="SFM15318.1"/>
    <property type="molecule type" value="Genomic_DNA"/>
</dbReference>
<keyword evidence="4" id="KW-1185">Reference proteome</keyword>
<evidence type="ECO:0000313" key="4">
    <source>
        <dbReference type="Proteomes" id="UP000199048"/>
    </source>
</evidence>
<feature type="transmembrane region" description="Helical" evidence="2">
    <location>
        <begin position="147"/>
        <end position="166"/>
    </location>
</feature>
<dbReference type="STRING" id="582667.SAMN05192568_10211"/>
<keyword evidence="2" id="KW-0472">Membrane</keyword>
<evidence type="ECO:0000313" key="3">
    <source>
        <dbReference type="EMBL" id="SFM15318.1"/>
    </source>
</evidence>
<dbReference type="Proteomes" id="UP000199048">
    <property type="component" value="Unassembled WGS sequence"/>
</dbReference>
<reference evidence="4" key="1">
    <citation type="submission" date="2016-10" db="EMBL/GenBank/DDBJ databases">
        <authorList>
            <person name="Varghese N."/>
            <person name="Submissions S."/>
        </authorList>
    </citation>
    <scope>NUCLEOTIDE SEQUENCE [LARGE SCALE GENOMIC DNA]</scope>
    <source>
        <strain evidence="4">BL36</strain>
    </source>
</reference>
<evidence type="ECO:0008006" key="5">
    <source>
        <dbReference type="Google" id="ProtNLM"/>
    </source>
</evidence>